<dbReference type="EMBL" id="SRLS01000018">
    <property type="protein sequence ID" value="TGE15870.1"/>
    <property type="molecule type" value="Genomic_DNA"/>
</dbReference>
<evidence type="ECO:0000313" key="5">
    <source>
        <dbReference type="EMBL" id="TGE15870.1"/>
    </source>
</evidence>
<dbReference type="Proteomes" id="UP000297598">
    <property type="component" value="Unassembled WGS sequence"/>
</dbReference>
<feature type="region of interest" description="Disordered" evidence="1">
    <location>
        <begin position="106"/>
        <end position="132"/>
    </location>
</feature>
<feature type="transmembrane region" description="Helical" evidence="2">
    <location>
        <begin position="74"/>
        <end position="95"/>
    </location>
</feature>
<dbReference type="Proteomes" id="UP000254047">
    <property type="component" value="Unassembled WGS sequence"/>
</dbReference>
<feature type="compositionally biased region" description="Low complexity" evidence="1">
    <location>
        <begin position="106"/>
        <end position="117"/>
    </location>
</feature>
<dbReference type="InterPro" id="IPR026870">
    <property type="entry name" value="Zinc_ribbon_dom"/>
</dbReference>
<gene>
    <name evidence="5" type="ORF">BJR09_10450</name>
    <name evidence="4" type="ORF">NCTC13830_00111</name>
</gene>
<organism evidence="4 6">
    <name type="scientific">Staphylococcus petrasii</name>
    <dbReference type="NCBI Taxonomy" id="1276936"/>
    <lineage>
        <taxon>Bacteria</taxon>
        <taxon>Bacillati</taxon>
        <taxon>Bacillota</taxon>
        <taxon>Bacilli</taxon>
        <taxon>Bacillales</taxon>
        <taxon>Staphylococcaceae</taxon>
        <taxon>Staphylococcus</taxon>
    </lineage>
</organism>
<feature type="compositionally biased region" description="Basic and acidic residues" evidence="1">
    <location>
        <begin position="28"/>
        <end position="48"/>
    </location>
</feature>
<dbReference type="EMBL" id="UHDO01000001">
    <property type="protein sequence ID" value="SUM42592.1"/>
    <property type="molecule type" value="Genomic_DNA"/>
</dbReference>
<dbReference type="RefSeq" id="WP_103297178.1">
    <property type="nucleotide sequence ID" value="NZ_PPQT01000011.1"/>
</dbReference>
<dbReference type="AlphaFoldDB" id="A0A380FVQ3"/>
<name>A0A380FVQ3_9STAP</name>
<accession>A0A380FVQ3</accession>
<keyword evidence="7" id="KW-1185">Reference proteome</keyword>
<evidence type="ECO:0000259" key="3">
    <source>
        <dbReference type="Pfam" id="PF13240"/>
    </source>
</evidence>
<feature type="region of interest" description="Disordered" evidence="1">
    <location>
        <begin position="28"/>
        <end position="67"/>
    </location>
</feature>
<keyword evidence="2" id="KW-1133">Transmembrane helix</keyword>
<proteinExistence type="predicted"/>
<dbReference type="Pfam" id="PF13240">
    <property type="entry name" value="Zn_Ribbon_1"/>
    <property type="match status" value="1"/>
</dbReference>
<keyword evidence="2" id="KW-0472">Membrane</keyword>
<reference evidence="5 7" key="2">
    <citation type="submission" date="2019-04" db="EMBL/GenBank/DDBJ databases">
        <title>Genomic characterization of Staphylococcus petrasii strains.</title>
        <authorList>
            <person name="Vrbovska V."/>
            <person name="Kovarovic V."/>
            <person name="Maslanova I."/>
            <person name="Indrakova A."/>
            <person name="Petras P."/>
            <person name="Sedo O."/>
            <person name="Svec P."/>
            <person name="Fisarova L."/>
            <person name="Sedlacek I."/>
            <person name="Doskar J."/>
            <person name="Pantucek R."/>
        </authorList>
    </citation>
    <scope>NUCLEOTIDE SEQUENCE [LARGE SCALE GENOMIC DNA]</scope>
    <source>
        <strain evidence="5 7">P5404</strain>
    </source>
</reference>
<evidence type="ECO:0000313" key="4">
    <source>
        <dbReference type="EMBL" id="SUM42592.1"/>
    </source>
</evidence>
<reference evidence="4 6" key="1">
    <citation type="submission" date="2018-06" db="EMBL/GenBank/DDBJ databases">
        <authorList>
            <consortium name="Pathogen Informatics"/>
            <person name="Doyle S."/>
        </authorList>
    </citation>
    <scope>NUCLEOTIDE SEQUENCE [LARGE SCALE GENOMIC DNA]</scope>
    <source>
        <strain evidence="4 6">NCTC13830</strain>
    </source>
</reference>
<feature type="domain" description="Zinc-ribbon" evidence="3">
    <location>
        <begin position="3"/>
        <end position="25"/>
    </location>
</feature>
<evidence type="ECO:0000313" key="7">
    <source>
        <dbReference type="Proteomes" id="UP000297598"/>
    </source>
</evidence>
<keyword evidence="2" id="KW-0812">Transmembrane</keyword>
<protein>
    <submittedName>
        <fullName evidence="4">Predicted membrane protein</fullName>
    </submittedName>
    <submittedName>
        <fullName evidence="5">Zinc ribbon domain-containing protein</fullName>
    </submittedName>
</protein>
<evidence type="ECO:0000256" key="2">
    <source>
        <dbReference type="SAM" id="Phobius"/>
    </source>
</evidence>
<evidence type="ECO:0000313" key="6">
    <source>
        <dbReference type="Proteomes" id="UP000254047"/>
    </source>
</evidence>
<dbReference type="OrthoDB" id="2295785at2"/>
<sequence length="259" mass="29490">MKYCPNCGNPINEKQSFCNKCGKKLDNHKENNSTEHYRHEQYEPERVNRTHSNRNDSYNYSQDSSRKGSPIGKIALIIFIVLVVGLLLYGLYYAYNQFIGNNDNQTNTTQQETNTTHQEGDNQSNESHGPRIDVFSDNFDKQYIKSPSKDGYAGVYKGMTKSAVEDKYGKSDGSIFFDGDTYYKYGDIAALYDNNDEVTSVVVAPNHVSEQDFINVYNEPDDREDGNLIYDAYKDNDFSVIVIIKNGEVLAIKNIDQLP</sequence>
<evidence type="ECO:0000256" key="1">
    <source>
        <dbReference type="SAM" id="MobiDB-lite"/>
    </source>
</evidence>